<evidence type="ECO:0000313" key="3">
    <source>
        <dbReference type="EMBL" id="OMP10474.1"/>
    </source>
</evidence>
<keyword evidence="4" id="KW-1185">Reference proteome</keyword>
<dbReference type="EMBL" id="AWWV01006220">
    <property type="protein sequence ID" value="OMP02496.1"/>
    <property type="molecule type" value="Genomic_DNA"/>
</dbReference>
<evidence type="ECO:0000313" key="1">
    <source>
        <dbReference type="EMBL" id="OMP02496.1"/>
    </source>
</evidence>
<evidence type="ECO:0000313" key="4">
    <source>
        <dbReference type="Proteomes" id="UP000188268"/>
    </source>
</evidence>
<comment type="caution">
    <text evidence="3">The sequence shown here is derived from an EMBL/GenBank/DDBJ whole genome shotgun (WGS) entry which is preliminary data.</text>
</comment>
<dbReference type="Proteomes" id="UP000188268">
    <property type="component" value="Unassembled WGS sequence"/>
</dbReference>
<protein>
    <submittedName>
        <fullName evidence="3">Uncharacterized protein</fullName>
    </submittedName>
</protein>
<feature type="non-terminal residue" evidence="3">
    <location>
        <position position="1"/>
    </location>
</feature>
<sequence length="27" mass="3126">ASLFAKLDDTAFSFNQTRMTIRYLPDC</sequence>
<evidence type="ECO:0000313" key="2">
    <source>
        <dbReference type="EMBL" id="OMP10285.1"/>
    </source>
</evidence>
<reference evidence="3 4" key="1">
    <citation type="submission" date="2013-09" db="EMBL/GenBank/DDBJ databases">
        <title>Corchorus capsularis genome sequencing.</title>
        <authorList>
            <person name="Alam M."/>
            <person name="Haque M.S."/>
            <person name="Islam M.S."/>
            <person name="Emdad E.M."/>
            <person name="Islam M.M."/>
            <person name="Ahmed B."/>
            <person name="Halim A."/>
            <person name="Hossen Q.M.M."/>
            <person name="Hossain M.Z."/>
            <person name="Ahmed R."/>
            <person name="Khan M.M."/>
            <person name="Islam R."/>
            <person name="Rashid M.M."/>
            <person name="Khan S.A."/>
            <person name="Rahman M.S."/>
            <person name="Alam M."/>
        </authorList>
    </citation>
    <scope>NUCLEOTIDE SEQUENCE [LARGE SCALE GENOMIC DNA]</scope>
    <source>
        <strain evidence="4">cv. CVL-1</strain>
        <tissue evidence="3">Whole seedling</tissue>
    </source>
</reference>
<dbReference type="Gramene" id="OMP10285">
    <property type="protein sequence ID" value="OMP10285"/>
    <property type="gene ID" value="CCACVL1_01002"/>
</dbReference>
<gene>
    <name evidence="3" type="ORF">CCACVL1_00953</name>
    <name evidence="2" type="ORF">CCACVL1_01002</name>
    <name evidence="1" type="ORF">CCACVL1_02788</name>
</gene>
<proteinExistence type="predicted"/>
<dbReference type="EMBL" id="AWWV01002447">
    <property type="protein sequence ID" value="OMP10474.1"/>
    <property type="molecule type" value="Genomic_DNA"/>
</dbReference>
<name>A0A1R3KTP1_COCAP</name>
<accession>A0A1R3KTP1</accession>
<dbReference type="Gramene" id="OMP10474">
    <property type="protein sequence ID" value="OMP10474"/>
    <property type="gene ID" value="CCACVL1_00953"/>
</dbReference>
<dbReference type="Gramene" id="OMP02496">
    <property type="protein sequence ID" value="OMP02496"/>
    <property type="gene ID" value="CCACVL1_02788"/>
</dbReference>
<dbReference type="EMBL" id="AWWV01002651">
    <property type="protein sequence ID" value="OMP10285.1"/>
    <property type="molecule type" value="Genomic_DNA"/>
</dbReference>
<organism evidence="3 4">
    <name type="scientific">Corchorus capsularis</name>
    <name type="common">Jute</name>
    <dbReference type="NCBI Taxonomy" id="210143"/>
    <lineage>
        <taxon>Eukaryota</taxon>
        <taxon>Viridiplantae</taxon>
        <taxon>Streptophyta</taxon>
        <taxon>Embryophyta</taxon>
        <taxon>Tracheophyta</taxon>
        <taxon>Spermatophyta</taxon>
        <taxon>Magnoliopsida</taxon>
        <taxon>eudicotyledons</taxon>
        <taxon>Gunneridae</taxon>
        <taxon>Pentapetalae</taxon>
        <taxon>rosids</taxon>
        <taxon>malvids</taxon>
        <taxon>Malvales</taxon>
        <taxon>Malvaceae</taxon>
        <taxon>Grewioideae</taxon>
        <taxon>Apeibeae</taxon>
        <taxon>Corchorus</taxon>
    </lineage>
</organism>
<dbReference type="AlphaFoldDB" id="A0A1R3KTP1"/>